<name>A0A9P6AWU4_9AGAM</name>
<dbReference type="OrthoDB" id="3243505at2759"/>
<protein>
    <submittedName>
        <fullName evidence="2">Uncharacterized protein</fullName>
    </submittedName>
</protein>
<comment type="caution">
    <text evidence="2">The sequence shown here is derived from an EMBL/GenBank/DDBJ whole genome shotgun (WGS) entry which is preliminary data.</text>
</comment>
<keyword evidence="3" id="KW-1185">Reference proteome</keyword>
<proteinExistence type="predicted"/>
<reference evidence="2" key="1">
    <citation type="journal article" date="2020" name="Nat. Commun.">
        <title>Large-scale genome sequencing of mycorrhizal fungi provides insights into the early evolution of symbiotic traits.</title>
        <authorList>
            <person name="Miyauchi S."/>
            <person name="Kiss E."/>
            <person name="Kuo A."/>
            <person name="Drula E."/>
            <person name="Kohler A."/>
            <person name="Sanchez-Garcia M."/>
            <person name="Morin E."/>
            <person name="Andreopoulos B."/>
            <person name="Barry K.W."/>
            <person name="Bonito G."/>
            <person name="Buee M."/>
            <person name="Carver A."/>
            <person name="Chen C."/>
            <person name="Cichocki N."/>
            <person name="Clum A."/>
            <person name="Culley D."/>
            <person name="Crous P.W."/>
            <person name="Fauchery L."/>
            <person name="Girlanda M."/>
            <person name="Hayes R.D."/>
            <person name="Keri Z."/>
            <person name="LaButti K."/>
            <person name="Lipzen A."/>
            <person name="Lombard V."/>
            <person name="Magnuson J."/>
            <person name="Maillard F."/>
            <person name="Murat C."/>
            <person name="Nolan M."/>
            <person name="Ohm R.A."/>
            <person name="Pangilinan J."/>
            <person name="Pereira M.F."/>
            <person name="Perotto S."/>
            <person name="Peter M."/>
            <person name="Pfister S."/>
            <person name="Riley R."/>
            <person name="Sitrit Y."/>
            <person name="Stielow J.B."/>
            <person name="Szollosi G."/>
            <person name="Zifcakova L."/>
            <person name="Stursova M."/>
            <person name="Spatafora J.W."/>
            <person name="Tedersoo L."/>
            <person name="Vaario L.M."/>
            <person name="Yamada A."/>
            <person name="Yan M."/>
            <person name="Wang P."/>
            <person name="Xu J."/>
            <person name="Bruns T."/>
            <person name="Baldrian P."/>
            <person name="Vilgalys R."/>
            <person name="Dunand C."/>
            <person name="Henrissat B."/>
            <person name="Grigoriev I.V."/>
            <person name="Hibbett D."/>
            <person name="Nagy L.G."/>
            <person name="Martin F.M."/>
        </authorList>
    </citation>
    <scope>NUCLEOTIDE SEQUENCE</scope>
    <source>
        <strain evidence="2">UP504</strain>
    </source>
</reference>
<feature type="compositionally biased region" description="Basic and acidic residues" evidence="1">
    <location>
        <begin position="293"/>
        <end position="303"/>
    </location>
</feature>
<organism evidence="2 3">
    <name type="scientific">Hydnum rufescens UP504</name>
    <dbReference type="NCBI Taxonomy" id="1448309"/>
    <lineage>
        <taxon>Eukaryota</taxon>
        <taxon>Fungi</taxon>
        <taxon>Dikarya</taxon>
        <taxon>Basidiomycota</taxon>
        <taxon>Agaricomycotina</taxon>
        <taxon>Agaricomycetes</taxon>
        <taxon>Cantharellales</taxon>
        <taxon>Hydnaceae</taxon>
        <taxon>Hydnum</taxon>
    </lineage>
</organism>
<sequence length="347" mass="38423">MASNIASSGHSDRFPLAASVRLSVFAFALASWVEGYSQLRQPVVSVGSIIDSPVSYAFGLEDIDGNEEGVVGRRWFSRWLHRKGRRPDDAERTILGILDVATALGILHVLRNRPMLPFLLAPLFTTIPLPRSSDVRASRWVAVLLTSVTLCLFREFERVAIARTIAAWNHYRDLRDGVYLGPVFVRGARLPRRAPARHVFDDEEEVDCMICSGQNDMSQSVTSLSSQVTGTDPDISIPSSSLSLGPLEAFCTVAPTKHVAHRECFMRWHSAYESQRRSPPAETLSLLPSFQSPREDDLRATSTRRADLRRARALLKSAGFVYLLAAMRPATSSPSTFRGSAHGDDRS</sequence>
<evidence type="ECO:0000313" key="3">
    <source>
        <dbReference type="Proteomes" id="UP000886523"/>
    </source>
</evidence>
<dbReference type="EMBL" id="MU128972">
    <property type="protein sequence ID" value="KAF9513416.1"/>
    <property type="molecule type" value="Genomic_DNA"/>
</dbReference>
<gene>
    <name evidence="2" type="ORF">BS47DRAFT_966511</name>
</gene>
<evidence type="ECO:0000313" key="2">
    <source>
        <dbReference type="EMBL" id="KAF9513416.1"/>
    </source>
</evidence>
<evidence type="ECO:0000256" key="1">
    <source>
        <dbReference type="SAM" id="MobiDB-lite"/>
    </source>
</evidence>
<accession>A0A9P6AWU4</accession>
<dbReference type="Proteomes" id="UP000886523">
    <property type="component" value="Unassembled WGS sequence"/>
</dbReference>
<dbReference type="AlphaFoldDB" id="A0A9P6AWU4"/>
<feature type="region of interest" description="Disordered" evidence="1">
    <location>
        <begin position="277"/>
        <end position="303"/>
    </location>
</feature>